<dbReference type="InterPro" id="IPR036058">
    <property type="entry name" value="Kazal_dom_sf"/>
</dbReference>
<feature type="transmembrane region" description="Helical" evidence="8">
    <location>
        <begin position="112"/>
        <end position="134"/>
    </location>
</feature>
<evidence type="ECO:0000313" key="11">
    <source>
        <dbReference type="Proteomes" id="UP000299102"/>
    </source>
</evidence>
<dbReference type="PANTHER" id="PTHR11388:SF100">
    <property type="entry name" value="SOLUTE CARRIER ORGANIC ANION TRANSPORTER FAMILY MEMBER 4A1"/>
    <property type="match status" value="1"/>
</dbReference>
<dbReference type="Pfam" id="PF07648">
    <property type="entry name" value="Kazal_2"/>
    <property type="match status" value="1"/>
</dbReference>
<dbReference type="Proteomes" id="UP000299102">
    <property type="component" value="Unassembled WGS sequence"/>
</dbReference>
<feature type="domain" description="Kazal-like" evidence="9">
    <location>
        <begin position="227"/>
        <end position="282"/>
    </location>
</feature>
<evidence type="ECO:0000256" key="4">
    <source>
        <dbReference type="ARBA" id="ARBA00022692"/>
    </source>
</evidence>
<dbReference type="InterPro" id="IPR002350">
    <property type="entry name" value="Kazal_dom"/>
</dbReference>
<comment type="similarity">
    <text evidence="2 8">Belongs to the organo anion transporter (TC 2.A.60) family.</text>
</comment>
<feature type="transmembrane region" description="Helical" evidence="8">
    <location>
        <begin position="44"/>
        <end position="67"/>
    </location>
</feature>
<dbReference type="SUPFAM" id="SSF103473">
    <property type="entry name" value="MFS general substrate transporter"/>
    <property type="match status" value="2"/>
</dbReference>
<evidence type="ECO:0000313" key="10">
    <source>
        <dbReference type="EMBL" id="GBP12346.1"/>
    </source>
</evidence>
<keyword evidence="8" id="KW-0406">Ion transport</keyword>
<evidence type="ECO:0000256" key="6">
    <source>
        <dbReference type="ARBA" id="ARBA00023136"/>
    </source>
</evidence>
<dbReference type="PROSITE" id="PS51465">
    <property type="entry name" value="KAZAL_2"/>
    <property type="match status" value="1"/>
</dbReference>
<evidence type="ECO:0000256" key="2">
    <source>
        <dbReference type="ARBA" id="ARBA00009657"/>
    </source>
</evidence>
<feature type="transmembrane region" description="Helical" evidence="8">
    <location>
        <begin position="182"/>
        <end position="203"/>
    </location>
</feature>
<keyword evidence="8" id="KW-0813">Transport</keyword>
<dbReference type="InterPro" id="IPR036259">
    <property type="entry name" value="MFS_trans_sf"/>
</dbReference>
<dbReference type="PANTHER" id="PTHR11388">
    <property type="entry name" value="ORGANIC ANION TRANSPORTER"/>
    <property type="match status" value="1"/>
</dbReference>
<dbReference type="AlphaFoldDB" id="A0A4C1TDQ6"/>
<dbReference type="NCBIfam" id="TIGR00805">
    <property type="entry name" value="oat"/>
    <property type="match status" value="1"/>
</dbReference>
<gene>
    <name evidence="10" type="primary">Slco4c1</name>
    <name evidence="10" type="ORF">EVAR_75780_1</name>
</gene>
<keyword evidence="4 8" id="KW-0812">Transmembrane</keyword>
<dbReference type="Pfam" id="PF03137">
    <property type="entry name" value="OATP"/>
    <property type="match status" value="1"/>
</dbReference>
<comment type="subcellular location">
    <subcellularLocation>
        <location evidence="1 8">Cell membrane</location>
        <topology evidence="1 8">Multi-pass membrane protein</topology>
    </subcellularLocation>
</comment>
<proteinExistence type="inferred from homology"/>
<dbReference type="GO" id="GO:0016323">
    <property type="term" value="C:basolateral plasma membrane"/>
    <property type="evidence" value="ECO:0007669"/>
    <property type="project" value="TreeGrafter"/>
</dbReference>
<keyword evidence="5 8" id="KW-1133">Transmembrane helix</keyword>
<feature type="transmembrane region" description="Helical" evidence="8">
    <location>
        <begin position="146"/>
        <end position="170"/>
    </location>
</feature>
<evidence type="ECO:0000256" key="8">
    <source>
        <dbReference type="RuleBase" id="RU362056"/>
    </source>
</evidence>
<organism evidence="10 11">
    <name type="scientific">Eumeta variegata</name>
    <name type="common">Bagworm moth</name>
    <name type="synonym">Eumeta japonica</name>
    <dbReference type="NCBI Taxonomy" id="151549"/>
    <lineage>
        <taxon>Eukaryota</taxon>
        <taxon>Metazoa</taxon>
        <taxon>Ecdysozoa</taxon>
        <taxon>Arthropoda</taxon>
        <taxon>Hexapoda</taxon>
        <taxon>Insecta</taxon>
        <taxon>Pterygota</taxon>
        <taxon>Neoptera</taxon>
        <taxon>Endopterygota</taxon>
        <taxon>Lepidoptera</taxon>
        <taxon>Glossata</taxon>
        <taxon>Ditrysia</taxon>
        <taxon>Tineoidea</taxon>
        <taxon>Psychidae</taxon>
        <taxon>Oiketicinae</taxon>
        <taxon>Eumeta</taxon>
    </lineage>
</organism>
<keyword evidence="6 8" id="KW-0472">Membrane</keyword>
<comment type="caution">
    <text evidence="8">Lacks conserved residue(s) required for the propagation of feature annotation.</text>
</comment>
<sequence>MAVVGPALGYVLGGQMLHLYTDFLTVEPQTVGISPLSSVWVGAWWVGFVLAAVLCVLVALPMLAFPYELPGAADIRATKVSEAHEGTASRSAAFSAIHELPKAAAALLKNPTFLFLNLAGASEGLLISGFAAFLPKLIENQFAVNAANAALLLGVITVPAGGGGTFLGGWLVKRWQLACAGIIKLCAAASAVAAVFTFCFILTCPDYPFAGVTVPYEDSQLPGFRAESLSANCNSECACADAEYSPVCGADKVVYFSPCHAGCTRTQGFESTQLYTECRCIASLNSSILPTFQIDANSPKVPYEAINSTCSSDCPYLWLFVVLAFGIMLFTFVATMPALSATLRCVREDQRSFALGIQWIKVRLLGTIPAPLLFGFLIDLSCSLWDQACGSTGACLLYDNINMSRYMLALALIGKLCSVLFFFLAWWFYKPPGSKSSNAVIPSVDMKVRKDHIGNGNVEGRVSNGYCNPGMDHSEHL</sequence>
<dbReference type="OrthoDB" id="5062115at2759"/>
<feature type="transmembrane region" description="Helical" evidence="8">
    <location>
        <begin position="316"/>
        <end position="339"/>
    </location>
</feature>
<evidence type="ECO:0000256" key="7">
    <source>
        <dbReference type="ARBA" id="ARBA00023157"/>
    </source>
</evidence>
<evidence type="ECO:0000256" key="5">
    <source>
        <dbReference type="ARBA" id="ARBA00022989"/>
    </source>
</evidence>
<dbReference type="EMBL" id="BGZK01000051">
    <property type="protein sequence ID" value="GBP12346.1"/>
    <property type="molecule type" value="Genomic_DNA"/>
</dbReference>
<dbReference type="InterPro" id="IPR004156">
    <property type="entry name" value="OATP"/>
</dbReference>
<evidence type="ECO:0000256" key="3">
    <source>
        <dbReference type="ARBA" id="ARBA00022475"/>
    </source>
</evidence>
<feature type="transmembrane region" description="Helical" evidence="8">
    <location>
        <begin position="360"/>
        <end position="378"/>
    </location>
</feature>
<reference evidence="10 11" key="1">
    <citation type="journal article" date="2019" name="Commun. Biol.">
        <title>The bagworm genome reveals a unique fibroin gene that provides high tensile strength.</title>
        <authorList>
            <person name="Kono N."/>
            <person name="Nakamura H."/>
            <person name="Ohtoshi R."/>
            <person name="Tomita M."/>
            <person name="Numata K."/>
            <person name="Arakawa K."/>
        </authorList>
    </citation>
    <scope>NUCLEOTIDE SEQUENCE [LARGE SCALE GENOMIC DNA]</scope>
</reference>
<dbReference type="SUPFAM" id="SSF100895">
    <property type="entry name" value="Kazal-type serine protease inhibitors"/>
    <property type="match status" value="1"/>
</dbReference>
<evidence type="ECO:0000256" key="1">
    <source>
        <dbReference type="ARBA" id="ARBA00004651"/>
    </source>
</evidence>
<dbReference type="GO" id="GO:0043252">
    <property type="term" value="P:sodium-independent organic anion transport"/>
    <property type="evidence" value="ECO:0007669"/>
    <property type="project" value="TreeGrafter"/>
</dbReference>
<dbReference type="GO" id="GO:0006811">
    <property type="term" value="P:monoatomic ion transport"/>
    <property type="evidence" value="ECO:0007669"/>
    <property type="project" value="UniProtKB-KW"/>
</dbReference>
<comment type="caution">
    <text evidence="10">The sequence shown here is derived from an EMBL/GenBank/DDBJ whole genome shotgun (WGS) entry which is preliminary data.</text>
</comment>
<protein>
    <recommendedName>
        <fullName evidence="8">Solute carrier organic anion transporter family member</fullName>
    </recommendedName>
</protein>
<keyword evidence="7" id="KW-1015">Disulfide bond</keyword>
<feature type="transmembrane region" description="Helical" evidence="8">
    <location>
        <begin position="406"/>
        <end position="429"/>
    </location>
</feature>
<keyword evidence="11" id="KW-1185">Reference proteome</keyword>
<dbReference type="GO" id="GO:0015347">
    <property type="term" value="F:sodium-independent organic anion transmembrane transporter activity"/>
    <property type="evidence" value="ECO:0007669"/>
    <property type="project" value="TreeGrafter"/>
</dbReference>
<evidence type="ECO:0000259" key="9">
    <source>
        <dbReference type="PROSITE" id="PS51465"/>
    </source>
</evidence>
<keyword evidence="3" id="KW-1003">Cell membrane</keyword>
<accession>A0A4C1TDQ6</accession>
<name>A0A4C1TDQ6_EUMVA</name>